<feature type="transmembrane region" description="Helical" evidence="6">
    <location>
        <begin position="187"/>
        <end position="208"/>
    </location>
</feature>
<dbReference type="InterPro" id="IPR001123">
    <property type="entry name" value="LeuE-type"/>
</dbReference>
<feature type="transmembrane region" description="Helical" evidence="6">
    <location>
        <begin position="75"/>
        <end position="95"/>
    </location>
</feature>
<feature type="transmembrane region" description="Helical" evidence="6">
    <location>
        <begin position="46"/>
        <end position="69"/>
    </location>
</feature>
<feature type="transmembrane region" description="Helical" evidence="6">
    <location>
        <begin position="121"/>
        <end position="144"/>
    </location>
</feature>
<protein>
    <submittedName>
        <fullName evidence="7">LysE family translocator</fullName>
    </submittedName>
</protein>
<feature type="transmembrane region" description="Helical" evidence="6">
    <location>
        <begin position="6"/>
        <end position="25"/>
    </location>
</feature>
<evidence type="ECO:0000256" key="4">
    <source>
        <dbReference type="ARBA" id="ARBA00022989"/>
    </source>
</evidence>
<evidence type="ECO:0000256" key="1">
    <source>
        <dbReference type="ARBA" id="ARBA00004651"/>
    </source>
</evidence>
<evidence type="ECO:0000313" key="7">
    <source>
        <dbReference type="EMBL" id="AZV77990.1"/>
    </source>
</evidence>
<keyword evidence="5 6" id="KW-0472">Membrane</keyword>
<evidence type="ECO:0000313" key="8">
    <source>
        <dbReference type="Proteomes" id="UP000283063"/>
    </source>
</evidence>
<dbReference type="Pfam" id="PF01810">
    <property type="entry name" value="LysE"/>
    <property type="match status" value="1"/>
</dbReference>
<keyword evidence="3 6" id="KW-0812">Transmembrane</keyword>
<feature type="transmembrane region" description="Helical" evidence="6">
    <location>
        <begin position="150"/>
        <end position="175"/>
    </location>
</feature>
<gene>
    <name evidence="7" type="ORF">EBB79_08835</name>
</gene>
<keyword evidence="2" id="KW-1003">Cell membrane</keyword>
<evidence type="ECO:0000256" key="5">
    <source>
        <dbReference type="ARBA" id="ARBA00023136"/>
    </source>
</evidence>
<name>A0A3T0N1U4_9RHOB</name>
<dbReference type="GO" id="GO:0015171">
    <property type="term" value="F:amino acid transmembrane transporter activity"/>
    <property type="evidence" value="ECO:0007669"/>
    <property type="project" value="TreeGrafter"/>
</dbReference>
<sequence length="215" mass="22781">MDAANLLSILFPIAVIQFVGWAVPGPNHLTIITASVTAGRPAGLKAAIGIAAGAFTWTLIAISGIAVLFELVPSLYIALRLFGAGYLIYLGVNAFRAVRQGGIFSLDASAKSPATYAPFRTAYFVLITNPKAVLFFGSILTAFIPPDSSALLMIIIAVQVGLLGILLNVFAAIFFSSAVFMRSFQAAGIWMSILFGVLFGALGMLVAWDVIREYL</sequence>
<dbReference type="Proteomes" id="UP000283063">
    <property type="component" value="Chromosome"/>
</dbReference>
<dbReference type="PANTHER" id="PTHR30086">
    <property type="entry name" value="ARGININE EXPORTER PROTEIN ARGO"/>
    <property type="match status" value="1"/>
</dbReference>
<proteinExistence type="predicted"/>
<evidence type="ECO:0000256" key="2">
    <source>
        <dbReference type="ARBA" id="ARBA00022475"/>
    </source>
</evidence>
<dbReference type="AlphaFoldDB" id="A0A3T0N1U4"/>
<comment type="subcellular location">
    <subcellularLocation>
        <location evidence="1">Cell membrane</location>
        <topology evidence="1">Multi-pass membrane protein</topology>
    </subcellularLocation>
</comment>
<evidence type="ECO:0000256" key="3">
    <source>
        <dbReference type="ARBA" id="ARBA00022692"/>
    </source>
</evidence>
<dbReference type="GO" id="GO:0005886">
    <property type="term" value="C:plasma membrane"/>
    <property type="evidence" value="ECO:0007669"/>
    <property type="project" value="UniProtKB-SubCell"/>
</dbReference>
<evidence type="ECO:0000256" key="6">
    <source>
        <dbReference type="SAM" id="Phobius"/>
    </source>
</evidence>
<keyword evidence="4 6" id="KW-1133">Transmembrane helix</keyword>
<reference evidence="7 8" key="1">
    <citation type="submission" date="2018-10" db="EMBL/GenBank/DDBJ databases">
        <title>Parasedimentitalea marina sp. nov., a psychrophilic bacterium isolated from deep seawater of the New Britain Trench.</title>
        <authorList>
            <person name="Cao J."/>
        </authorList>
    </citation>
    <scope>NUCLEOTIDE SEQUENCE [LARGE SCALE GENOMIC DNA]</scope>
    <source>
        <strain evidence="7 8">W43</strain>
    </source>
</reference>
<dbReference type="KEGG" id="sedi:EBB79_08835"/>
<organism evidence="7 8">
    <name type="scientific">Parasedimentitalea marina</name>
    <dbReference type="NCBI Taxonomy" id="2483033"/>
    <lineage>
        <taxon>Bacteria</taxon>
        <taxon>Pseudomonadati</taxon>
        <taxon>Pseudomonadota</taxon>
        <taxon>Alphaproteobacteria</taxon>
        <taxon>Rhodobacterales</taxon>
        <taxon>Paracoccaceae</taxon>
        <taxon>Parasedimentitalea</taxon>
    </lineage>
</organism>
<dbReference type="PANTHER" id="PTHR30086:SF17">
    <property type="entry name" value="LYSE FAMILY TRANSLOCATOR"/>
    <property type="match status" value="1"/>
</dbReference>
<accession>A0A3T0N1U4</accession>
<dbReference type="RefSeq" id="WP_127748546.1">
    <property type="nucleotide sequence ID" value="NZ_CP033219.1"/>
</dbReference>
<keyword evidence="8" id="KW-1185">Reference proteome</keyword>
<dbReference type="OrthoDB" id="9804822at2"/>
<dbReference type="EMBL" id="CP033219">
    <property type="protein sequence ID" value="AZV77990.1"/>
    <property type="molecule type" value="Genomic_DNA"/>
</dbReference>